<accession>A0A858U5N9</accession>
<comment type="function">
    <text evidence="6">Presumably involved in the processing and regular turnover of intracellular proteins. Catalyzes the removal of unsubstituted N-terminal amino acids from various peptides.</text>
</comment>
<proteinExistence type="inferred from homology"/>
<name>A0A858U5N9_9MOLU</name>
<dbReference type="AlphaFoldDB" id="A0A858U5N9"/>
<evidence type="ECO:0000313" key="10">
    <source>
        <dbReference type="EMBL" id="QJG66747.1"/>
    </source>
</evidence>
<keyword evidence="3" id="KW-0645">Protease</keyword>
<sequence>MLKIYSNKKSKLPLVKAVFKNSDFPEFVSIKKGAWTEDKKNNIIYVYNDEIESFVQLRKIVDSIINKQDKDMSVDVLSFVNENIEIKDVLRAFYTRHSFLKDELYNIKTKKDKEEFVLELFLEDDSYKAFANEMMLLAQNVTMARSLQITPPNVCTSEWLADFVAKDLKGIENLEITVLDKKQITELNMGLLLSVNKGSVFEPRVVILNYTPNKDRKERLALVGKGITFDTGGVNTKGYYMEGMKFDMSGSAIVAYALKNIALNKINYNVSAIMMITDNRTNGDPSLPENVYTSMSGKTVEVVDTDAEGRLVLADGITYAKDKLKADVIVDVATLTGTMVRALGTVYSGIYSTCDKEWNKFETASKIAKEKVWRMPFHSDFHKTNTESKVADLNNYSNNEISDCNTAAMFLKEFAEDTTYIHCDVAGTADRDLNPQGELIATITEFARLKEVKNEK</sequence>
<evidence type="ECO:0000256" key="8">
    <source>
        <dbReference type="ARBA" id="ARBA00050061"/>
    </source>
</evidence>
<organism evidence="10 11">
    <name type="scientific">Mycoplasma phocoenae</name>
    <dbReference type="NCBI Taxonomy" id="754517"/>
    <lineage>
        <taxon>Bacteria</taxon>
        <taxon>Bacillati</taxon>
        <taxon>Mycoplasmatota</taxon>
        <taxon>Mollicutes</taxon>
        <taxon>Mycoplasmataceae</taxon>
        <taxon>Mycoplasma</taxon>
    </lineage>
</organism>
<reference evidence="10 11" key="1">
    <citation type="submission" date="2020-04" db="EMBL/GenBank/DDBJ databases">
        <title>Novel Mycoplasma species detected in Phocoena phocoena (harbor porpoise) from the USA.</title>
        <authorList>
            <person name="Volokhov D.V."/>
        </authorList>
    </citation>
    <scope>NUCLEOTIDE SEQUENCE [LARGE SCALE GENOMIC DNA]</scope>
    <source>
        <strain evidence="10 11">Phocoena C-264-GEN</strain>
    </source>
</reference>
<dbReference type="GO" id="GO:0005737">
    <property type="term" value="C:cytoplasm"/>
    <property type="evidence" value="ECO:0007669"/>
    <property type="project" value="InterPro"/>
</dbReference>
<dbReference type="GO" id="GO:0070006">
    <property type="term" value="F:metalloaminopeptidase activity"/>
    <property type="evidence" value="ECO:0007669"/>
    <property type="project" value="InterPro"/>
</dbReference>
<dbReference type="PRINTS" id="PR00481">
    <property type="entry name" value="LAMNOPPTDASE"/>
</dbReference>
<dbReference type="EMBL" id="CP051481">
    <property type="protein sequence ID" value="QJG66747.1"/>
    <property type="molecule type" value="Genomic_DNA"/>
</dbReference>
<evidence type="ECO:0000256" key="4">
    <source>
        <dbReference type="ARBA" id="ARBA00022801"/>
    </source>
</evidence>
<feature type="domain" description="Cytosol aminopeptidase" evidence="9">
    <location>
        <begin position="143"/>
        <end position="431"/>
    </location>
</feature>
<evidence type="ECO:0000256" key="2">
    <source>
        <dbReference type="ARBA" id="ARBA00022438"/>
    </source>
</evidence>
<dbReference type="RefSeq" id="WP_169604798.1">
    <property type="nucleotide sequence ID" value="NZ_CP051481.1"/>
</dbReference>
<dbReference type="SUPFAM" id="SSF53187">
    <property type="entry name" value="Zn-dependent exopeptidases"/>
    <property type="match status" value="1"/>
</dbReference>
<dbReference type="InterPro" id="IPR011356">
    <property type="entry name" value="Leucine_aapep/pepB"/>
</dbReference>
<evidence type="ECO:0000256" key="6">
    <source>
        <dbReference type="ARBA" id="ARBA00049972"/>
    </source>
</evidence>
<dbReference type="Pfam" id="PF00883">
    <property type="entry name" value="Peptidase_M17"/>
    <property type="match status" value="1"/>
</dbReference>
<evidence type="ECO:0000256" key="5">
    <source>
        <dbReference type="ARBA" id="ARBA00033172"/>
    </source>
</evidence>
<dbReference type="PANTHER" id="PTHR11963">
    <property type="entry name" value="LEUCINE AMINOPEPTIDASE-RELATED"/>
    <property type="match status" value="1"/>
</dbReference>
<comment type="similarity">
    <text evidence="1">Belongs to the peptidase M17 family.</text>
</comment>
<dbReference type="GO" id="GO:0030145">
    <property type="term" value="F:manganese ion binding"/>
    <property type="evidence" value="ECO:0007669"/>
    <property type="project" value="InterPro"/>
</dbReference>
<evidence type="ECO:0000256" key="7">
    <source>
        <dbReference type="ARBA" id="ARBA00050021"/>
    </source>
</evidence>
<dbReference type="Proteomes" id="UP000501060">
    <property type="component" value="Chromosome"/>
</dbReference>
<dbReference type="GO" id="GO:0006508">
    <property type="term" value="P:proteolysis"/>
    <property type="evidence" value="ECO:0007669"/>
    <property type="project" value="UniProtKB-KW"/>
</dbReference>
<dbReference type="Gene3D" id="3.40.630.10">
    <property type="entry name" value="Zn peptidases"/>
    <property type="match status" value="1"/>
</dbReference>
<evidence type="ECO:0000256" key="3">
    <source>
        <dbReference type="ARBA" id="ARBA00022670"/>
    </source>
</evidence>
<keyword evidence="11" id="KW-1185">Reference proteome</keyword>
<dbReference type="CDD" id="cd00433">
    <property type="entry name" value="Peptidase_M17"/>
    <property type="match status" value="1"/>
</dbReference>
<dbReference type="PANTHER" id="PTHR11963:SF23">
    <property type="entry name" value="CYTOSOL AMINOPEPTIDASE"/>
    <property type="match status" value="1"/>
</dbReference>
<dbReference type="InterPro" id="IPR000819">
    <property type="entry name" value="Peptidase_M17_C"/>
</dbReference>
<protein>
    <recommendedName>
        <fullName evidence="7">Probable cytosol aminopeptidase</fullName>
    </recommendedName>
    <alternativeName>
        <fullName evidence="8">Leucine aminopeptidase</fullName>
    </alternativeName>
    <alternativeName>
        <fullName evidence="5">Leucyl aminopeptidase</fullName>
    </alternativeName>
</protein>
<gene>
    <name evidence="10" type="ORF">HGG69_00150</name>
</gene>
<evidence type="ECO:0000259" key="9">
    <source>
        <dbReference type="Pfam" id="PF00883"/>
    </source>
</evidence>
<evidence type="ECO:0000313" key="11">
    <source>
        <dbReference type="Proteomes" id="UP000501060"/>
    </source>
</evidence>
<keyword evidence="2 10" id="KW-0031">Aminopeptidase</keyword>
<evidence type="ECO:0000256" key="1">
    <source>
        <dbReference type="ARBA" id="ARBA00009528"/>
    </source>
</evidence>
<keyword evidence="4" id="KW-0378">Hydrolase</keyword>
<dbReference type="KEGG" id="mphe:HGG69_00150"/>